<keyword evidence="4 7" id="KW-1133">Transmembrane helix</keyword>
<keyword evidence="2" id="KW-1003">Cell membrane</keyword>
<dbReference type="AlphaFoldDB" id="S5VF48"/>
<accession>S5VF48</accession>
<feature type="transmembrane region" description="Helical" evidence="7">
    <location>
        <begin position="128"/>
        <end position="154"/>
    </location>
</feature>
<feature type="transmembrane region" description="Helical" evidence="7">
    <location>
        <begin position="400"/>
        <end position="417"/>
    </location>
</feature>
<dbReference type="EMBL" id="CP006259">
    <property type="protein sequence ID" value="AGS73839.1"/>
    <property type="molecule type" value="Genomic_DNA"/>
</dbReference>
<dbReference type="RefSeq" id="WP_020937342.1">
    <property type="nucleotide sequence ID" value="NC_021985.1"/>
</dbReference>
<dbReference type="Proteomes" id="UP000015423">
    <property type="component" value="Chromosome"/>
</dbReference>
<evidence type="ECO:0000313" key="9">
    <source>
        <dbReference type="EMBL" id="AGS73839.1"/>
    </source>
</evidence>
<evidence type="ECO:0000256" key="3">
    <source>
        <dbReference type="ARBA" id="ARBA00022692"/>
    </source>
</evidence>
<dbReference type="Pfam" id="PF07690">
    <property type="entry name" value="MFS_1"/>
    <property type="match status" value="1"/>
</dbReference>
<evidence type="ECO:0000256" key="4">
    <source>
        <dbReference type="ARBA" id="ARBA00022989"/>
    </source>
</evidence>
<dbReference type="KEGG" id="sci:B446_35235"/>
<gene>
    <name evidence="8" type="ORF">B446_00055</name>
    <name evidence="9" type="ORF">B446_35235</name>
</gene>
<feature type="transmembrane region" description="Helical" evidence="7">
    <location>
        <begin position="250"/>
        <end position="271"/>
    </location>
</feature>
<dbReference type="PATRIC" id="fig|1214242.5.peg.10"/>
<dbReference type="InterPro" id="IPR036259">
    <property type="entry name" value="MFS_trans_sf"/>
</dbReference>
<keyword evidence="3 7" id="KW-0812">Transmembrane</keyword>
<comment type="subcellular location">
    <subcellularLocation>
        <location evidence="1">Cell membrane</location>
        <topology evidence="1">Multi-pass membrane protein</topology>
    </subcellularLocation>
</comment>
<reference evidence="9 10" key="2">
    <citation type="journal article" date="2013" name="J. Biotechnol.">
        <title>Complete genome sequence of the kirromycin producer Streptomyces collinus Tu 365 consisting of a linear chromosome and two linear plasmids.</title>
        <authorList>
            <person name="Ruckert C."/>
            <person name="Szczepanowski R."/>
            <person name="Albersmeier A."/>
            <person name="Goesmann A."/>
            <person name="Iftime D."/>
            <person name="Musiol E.M."/>
            <person name="Blin K."/>
            <person name="Wohlleben W."/>
            <person name="Puhler A."/>
            <person name="Kalinowski J."/>
            <person name="Weber T."/>
        </authorList>
    </citation>
    <scope>NUCLEOTIDE SEQUENCE [LARGE SCALE GENOMIC DNA]</scope>
    <source>
        <strain evidence="10">DSM 40733 / Tue 365</strain>
        <strain evidence="9">Tu 365</strain>
    </source>
</reference>
<protein>
    <submittedName>
        <fullName evidence="9">Major facilitator transporter</fullName>
    </submittedName>
</protein>
<keyword evidence="10" id="KW-1185">Reference proteome</keyword>
<evidence type="ECO:0000256" key="5">
    <source>
        <dbReference type="ARBA" id="ARBA00023136"/>
    </source>
</evidence>
<dbReference type="EMBL" id="CP006259">
    <property type="protein sequence ID" value="AGS66855.1"/>
    <property type="molecule type" value="Genomic_DNA"/>
</dbReference>
<keyword evidence="5 7" id="KW-0472">Membrane</keyword>
<feature type="coiled-coil region" evidence="6">
    <location>
        <begin position="6"/>
        <end position="40"/>
    </location>
</feature>
<dbReference type="GO" id="GO:0005886">
    <property type="term" value="C:plasma membrane"/>
    <property type="evidence" value="ECO:0007669"/>
    <property type="project" value="UniProtKB-SubCell"/>
</dbReference>
<evidence type="ECO:0000313" key="10">
    <source>
        <dbReference type="Proteomes" id="UP000015423"/>
    </source>
</evidence>
<feature type="transmembrane region" description="Helical" evidence="7">
    <location>
        <begin position="283"/>
        <end position="305"/>
    </location>
</feature>
<sequence length="450" mass="46643">MDAQSYNAALAELRTVRDEIKKARAALTKLETDRDQSIAQLASYGKAKADRIAPAAGLSVADVTGTTPRTLERDVPPDAEIIGFDDEMNAPLGGAQVDRLRRRPLLIVLNLISVVLVLPLLLVHDRHGVWICYLVMTLYGLASGVTGSAMTAFTQTLIPPQHLGDANGLLQTLLQGLRLIAPLLGAGVLSAFGLGLLVAGDAATFALAALLIALIRQREDRPQSARPEETGAEIGAGFRYIARTPALRQFTVAVVLAVVAFGLCESVLFAVVDTGLRRPPAFLGVLGSLQGAGAIAAGVVTAVLLRRAGERRTVVLGLACAGAGFLLSAAPYLLAVAPGAVLIGASLPLIVAGAMTLFQRRTPTSLMGRTGAALNVLIGVPQTAAIAAGAGLIALVDYRVILAVMGALMAASALYLATRTTHQSIEAVATARRAQEPCEETPTTAAPHCG</sequence>
<name>S5VF48_STRC3</name>
<proteinExistence type="predicted"/>
<reference evidence="9" key="3">
    <citation type="submission" date="2015-08" db="EMBL/GenBank/DDBJ databases">
        <authorList>
            <person name="Weber T."/>
            <person name="Iftime D."/>
        </authorList>
    </citation>
    <scope>NUCLEOTIDE SEQUENCE</scope>
    <source>
        <strain evidence="9">Tu 365</strain>
    </source>
</reference>
<dbReference type="CDD" id="cd06173">
    <property type="entry name" value="MFS_MefA_like"/>
    <property type="match status" value="1"/>
</dbReference>
<evidence type="ECO:0000313" key="8">
    <source>
        <dbReference type="EMBL" id="AGS66855.1"/>
    </source>
</evidence>
<feature type="transmembrane region" description="Helical" evidence="7">
    <location>
        <begin position="105"/>
        <end position="122"/>
    </location>
</feature>
<dbReference type="KEGG" id="sci:B446_00055"/>
<feature type="transmembrane region" description="Helical" evidence="7">
    <location>
        <begin position="314"/>
        <end position="334"/>
    </location>
</feature>
<reference evidence="10" key="1">
    <citation type="submission" date="2012-10" db="EMBL/GenBank/DDBJ databases">
        <title>The complete genome sequence of Streptomyces collinus Tu 365.</title>
        <authorList>
            <person name="Ruckert C."/>
            <person name="Szczepanowski R."/>
            <person name="Goesmann A."/>
            <person name="Pross E.K."/>
            <person name="Musiol E.M."/>
            <person name="Blin K."/>
            <person name="Wohlleben W."/>
            <person name="Puhler A."/>
            <person name="Weber T."/>
            <person name="Kalinowski J."/>
        </authorList>
    </citation>
    <scope>NUCLEOTIDE SEQUENCE [LARGE SCALE GENOMIC DNA]</scope>
    <source>
        <strain evidence="10">DSM 40733 / Tue 365</strain>
    </source>
</reference>
<dbReference type="InterPro" id="IPR011701">
    <property type="entry name" value="MFS"/>
</dbReference>
<evidence type="ECO:0000256" key="1">
    <source>
        <dbReference type="ARBA" id="ARBA00004651"/>
    </source>
</evidence>
<dbReference type="HOGENOM" id="CLU_034180_15_5_11"/>
<organism evidence="9 10">
    <name type="scientific">Streptomyces collinus (strain DSM 40733 / Tue 365)</name>
    <dbReference type="NCBI Taxonomy" id="1214242"/>
    <lineage>
        <taxon>Bacteria</taxon>
        <taxon>Bacillati</taxon>
        <taxon>Actinomycetota</taxon>
        <taxon>Actinomycetes</taxon>
        <taxon>Kitasatosporales</taxon>
        <taxon>Streptomycetaceae</taxon>
        <taxon>Streptomyces</taxon>
    </lineage>
</organism>
<feature type="transmembrane region" description="Helical" evidence="7">
    <location>
        <begin position="370"/>
        <end position="394"/>
    </location>
</feature>
<evidence type="ECO:0000256" key="6">
    <source>
        <dbReference type="SAM" id="Coils"/>
    </source>
</evidence>
<dbReference type="Gene3D" id="1.20.1250.20">
    <property type="entry name" value="MFS general substrate transporter like domains"/>
    <property type="match status" value="1"/>
</dbReference>
<evidence type="ECO:0000256" key="7">
    <source>
        <dbReference type="SAM" id="Phobius"/>
    </source>
</evidence>
<feature type="transmembrane region" description="Helical" evidence="7">
    <location>
        <begin position="340"/>
        <end position="358"/>
    </location>
</feature>
<evidence type="ECO:0000256" key="2">
    <source>
        <dbReference type="ARBA" id="ARBA00022475"/>
    </source>
</evidence>
<feature type="transmembrane region" description="Helical" evidence="7">
    <location>
        <begin position="191"/>
        <end position="215"/>
    </location>
</feature>
<dbReference type="eggNOG" id="COG2211">
    <property type="taxonomic scope" value="Bacteria"/>
</dbReference>
<dbReference type="PANTHER" id="PTHR23513">
    <property type="entry name" value="INTEGRAL MEMBRANE EFFLUX PROTEIN-RELATED"/>
    <property type="match status" value="1"/>
</dbReference>
<dbReference type="STRING" id="1214242.B446_00055"/>
<dbReference type="SUPFAM" id="SSF103473">
    <property type="entry name" value="MFS general substrate transporter"/>
    <property type="match status" value="1"/>
</dbReference>
<dbReference type="GO" id="GO:0022857">
    <property type="term" value="F:transmembrane transporter activity"/>
    <property type="evidence" value="ECO:0007669"/>
    <property type="project" value="InterPro"/>
</dbReference>
<keyword evidence="6" id="KW-0175">Coiled coil</keyword>
<dbReference type="PANTHER" id="PTHR23513:SF6">
    <property type="entry name" value="MAJOR FACILITATOR SUPERFAMILY ASSOCIATED DOMAIN-CONTAINING PROTEIN"/>
    <property type="match status" value="1"/>
</dbReference>